<dbReference type="InterPro" id="IPR036928">
    <property type="entry name" value="AS_sf"/>
</dbReference>
<dbReference type="InterPro" id="IPR023631">
    <property type="entry name" value="Amidase_dom"/>
</dbReference>
<proteinExistence type="predicted"/>
<protein>
    <submittedName>
        <fullName evidence="2">Amidase</fullName>
        <ecNumber evidence="2">3.5.1.4</ecNumber>
    </submittedName>
</protein>
<dbReference type="NCBIfam" id="NF005300">
    <property type="entry name" value="PRK06828.1"/>
    <property type="match status" value="1"/>
</dbReference>
<keyword evidence="2" id="KW-0378">Hydrolase</keyword>
<evidence type="ECO:0000313" key="3">
    <source>
        <dbReference type="Proteomes" id="UP000198312"/>
    </source>
</evidence>
<evidence type="ECO:0000313" key="2">
    <source>
        <dbReference type="EMBL" id="ASK61437.1"/>
    </source>
</evidence>
<gene>
    <name evidence="2" type="ORF">CFK37_04230</name>
</gene>
<dbReference type="PANTHER" id="PTHR42678">
    <property type="entry name" value="AMIDASE"/>
    <property type="match status" value="1"/>
</dbReference>
<organism evidence="2 3">
    <name type="scientific">Virgibacillus phasianinus</name>
    <dbReference type="NCBI Taxonomy" id="2017483"/>
    <lineage>
        <taxon>Bacteria</taxon>
        <taxon>Bacillati</taxon>
        <taxon>Bacillota</taxon>
        <taxon>Bacilli</taxon>
        <taxon>Bacillales</taxon>
        <taxon>Bacillaceae</taxon>
        <taxon>Virgibacillus</taxon>
    </lineage>
</organism>
<dbReference type="Proteomes" id="UP000198312">
    <property type="component" value="Chromosome"/>
</dbReference>
<dbReference type="PANTHER" id="PTHR42678:SF34">
    <property type="entry name" value="OS04G0183300 PROTEIN"/>
    <property type="match status" value="1"/>
</dbReference>
<keyword evidence="3" id="KW-1185">Reference proteome</keyword>
<dbReference type="Pfam" id="PF01425">
    <property type="entry name" value="Amidase"/>
    <property type="match status" value="1"/>
</dbReference>
<dbReference type="GO" id="GO:0004040">
    <property type="term" value="F:amidase activity"/>
    <property type="evidence" value="ECO:0007669"/>
    <property type="project" value="UniProtKB-EC"/>
</dbReference>
<sequence>MFSGGFTLTNSFQLNETTITKIQQTIESGDLTSLELTTMYLKQIAAYNSKGPNINAVIEVNPDALHIAEALDAERSKSGSRGPLHGIPILIKDNIDSGDKMHTSAGSLALDNHYAREDAFVTKQLRKAGAVILGKTNLTEWANFMTEGMPNGYSSRGGQVLNPYGPGSCDVGGSSSGSGAGVAANFAVGAIGTETDGSILSPSSSNSLVGIKPTVGLVSRTGIIPIAHSQDTAGPMTRSVADAAIILGAITGLDQTDVATRTNTDRITDYTPFLNKAGLANAKIGVPASYLNELDDPELALFNHAIKDLEKLGATIVDSIDLPSDLPDSSVLYHEFKNGINAYLGRFPANSTVRTLRDVINFNQTNANEALEYGQTTLIKSETKDGTLADDEYIMDRLTDLSFSREKLQEVIREHKLDAILFPNYYGSSIAAKAGYPSITVPAGYTSSGKPVGVTFTGLAFSEAKLIELAYAYEQGTHHRKPPEL</sequence>
<dbReference type="EC" id="3.5.1.4" evidence="2"/>
<accession>A0A220U032</accession>
<name>A0A220U032_9BACI</name>
<dbReference type="KEGG" id="vil:CFK37_04230"/>
<dbReference type="Gene3D" id="3.90.1300.10">
    <property type="entry name" value="Amidase signature (AS) domain"/>
    <property type="match status" value="1"/>
</dbReference>
<evidence type="ECO:0000259" key="1">
    <source>
        <dbReference type="Pfam" id="PF01425"/>
    </source>
</evidence>
<feature type="domain" description="Amidase" evidence="1">
    <location>
        <begin position="35"/>
        <end position="466"/>
    </location>
</feature>
<reference evidence="2 3" key="1">
    <citation type="submission" date="2017-07" db="EMBL/GenBank/DDBJ databases">
        <title>Virgibacillus sp. LM2416.</title>
        <authorList>
            <person name="Tak E.J."/>
            <person name="Bae J.-W."/>
        </authorList>
    </citation>
    <scope>NUCLEOTIDE SEQUENCE [LARGE SCALE GENOMIC DNA]</scope>
    <source>
        <strain evidence="2 3">LM2416</strain>
    </source>
</reference>
<dbReference type="OrthoDB" id="9811471at2"/>
<dbReference type="EMBL" id="CP022315">
    <property type="protein sequence ID" value="ASK61437.1"/>
    <property type="molecule type" value="Genomic_DNA"/>
</dbReference>
<dbReference type="SUPFAM" id="SSF75304">
    <property type="entry name" value="Amidase signature (AS) enzymes"/>
    <property type="match status" value="1"/>
</dbReference>
<dbReference type="AlphaFoldDB" id="A0A220U032"/>